<proteinExistence type="predicted"/>
<evidence type="ECO:0000313" key="1">
    <source>
        <dbReference type="EMBL" id="MBX69687.1"/>
    </source>
</evidence>
<dbReference type="AlphaFoldDB" id="A0A2P2QRR7"/>
<accession>A0A2P2QRR7</accession>
<sequence length="48" mass="5352">MNTLYDFLLPRVLGHSANASCGKVVVSWLHTSQAAESFITRLQVKHKP</sequence>
<name>A0A2P2QRR7_RHIMU</name>
<dbReference type="EMBL" id="GGEC01089203">
    <property type="protein sequence ID" value="MBX69687.1"/>
    <property type="molecule type" value="Transcribed_RNA"/>
</dbReference>
<organism evidence="1">
    <name type="scientific">Rhizophora mucronata</name>
    <name type="common">Asiatic mangrove</name>
    <dbReference type="NCBI Taxonomy" id="61149"/>
    <lineage>
        <taxon>Eukaryota</taxon>
        <taxon>Viridiplantae</taxon>
        <taxon>Streptophyta</taxon>
        <taxon>Embryophyta</taxon>
        <taxon>Tracheophyta</taxon>
        <taxon>Spermatophyta</taxon>
        <taxon>Magnoliopsida</taxon>
        <taxon>eudicotyledons</taxon>
        <taxon>Gunneridae</taxon>
        <taxon>Pentapetalae</taxon>
        <taxon>rosids</taxon>
        <taxon>fabids</taxon>
        <taxon>Malpighiales</taxon>
        <taxon>Rhizophoraceae</taxon>
        <taxon>Rhizophora</taxon>
    </lineage>
</organism>
<protein>
    <submittedName>
        <fullName evidence="1">Uncharacterized protein</fullName>
    </submittedName>
</protein>
<reference evidence="1" key="1">
    <citation type="submission" date="2018-02" db="EMBL/GenBank/DDBJ databases">
        <title>Rhizophora mucronata_Transcriptome.</title>
        <authorList>
            <person name="Meera S.P."/>
            <person name="Sreeshan A."/>
            <person name="Augustine A."/>
        </authorList>
    </citation>
    <scope>NUCLEOTIDE SEQUENCE</scope>
    <source>
        <tissue evidence="1">Leaf</tissue>
    </source>
</reference>